<protein>
    <submittedName>
        <fullName evidence="1">Uncharacterized protein</fullName>
    </submittedName>
</protein>
<organism evidence="1 2">
    <name type="scientific">Ophiocordyceps australis</name>
    <dbReference type="NCBI Taxonomy" id="1399860"/>
    <lineage>
        <taxon>Eukaryota</taxon>
        <taxon>Fungi</taxon>
        <taxon>Dikarya</taxon>
        <taxon>Ascomycota</taxon>
        <taxon>Pezizomycotina</taxon>
        <taxon>Sordariomycetes</taxon>
        <taxon>Hypocreomycetidae</taxon>
        <taxon>Hypocreales</taxon>
        <taxon>Ophiocordycipitaceae</taxon>
        <taxon>Ophiocordyceps</taxon>
    </lineage>
</organism>
<reference evidence="1 2" key="1">
    <citation type="submission" date="2017-06" db="EMBL/GenBank/DDBJ databases">
        <title>Ant-infecting Ophiocordyceps genomes reveal a high diversity of potential behavioral manipulation genes and a possible major role for enterotoxins.</title>
        <authorList>
            <person name="De Bekker C."/>
            <person name="Evans H.C."/>
            <person name="Brachmann A."/>
            <person name="Hughes D.P."/>
        </authorList>
    </citation>
    <scope>NUCLEOTIDE SEQUENCE [LARGE SCALE GENOMIC DNA]</scope>
    <source>
        <strain evidence="1 2">Map64</strain>
    </source>
</reference>
<accession>A0A2C5XX22</accession>
<sequence length="92" mass="10343">MVTTATFAYEPVLERLKHTTHIPLEEWLLGIKKTVYQYDPPDALKSLIEALSCEEKENKVATLPVLSSTGQHVKRRFKVHQALANPSSAHCS</sequence>
<keyword evidence="2" id="KW-1185">Reference proteome</keyword>
<name>A0A2C5XX22_9HYPO</name>
<gene>
    <name evidence="1" type="ORF">CDD81_973</name>
</gene>
<dbReference type="Proteomes" id="UP000226192">
    <property type="component" value="Unassembled WGS sequence"/>
</dbReference>
<evidence type="ECO:0000313" key="1">
    <source>
        <dbReference type="EMBL" id="PHH61007.1"/>
    </source>
</evidence>
<proteinExistence type="predicted"/>
<evidence type="ECO:0000313" key="2">
    <source>
        <dbReference type="Proteomes" id="UP000226192"/>
    </source>
</evidence>
<dbReference type="AlphaFoldDB" id="A0A2C5XX22"/>
<comment type="caution">
    <text evidence="1">The sequence shown here is derived from an EMBL/GenBank/DDBJ whole genome shotgun (WGS) entry which is preliminary data.</text>
</comment>
<dbReference type="EMBL" id="NJET01000120">
    <property type="protein sequence ID" value="PHH61007.1"/>
    <property type="molecule type" value="Genomic_DNA"/>
</dbReference>